<dbReference type="AlphaFoldDB" id="A0AAJ1SGC7"/>
<evidence type="ECO:0000313" key="2">
    <source>
        <dbReference type="EMBL" id="MDP7739677.1"/>
    </source>
</evidence>
<evidence type="ECO:0000313" key="3">
    <source>
        <dbReference type="Proteomes" id="UP001229081"/>
    </source>
</evidence>
<dbReference type="InterPro" id="IPR027417">
    <property type="entry name" value="P-loop_NTPase"/>
</dbReference>
<evidence type="ECO:0000256" key="1">
    <source>
        <dbReference type="SAM" id="MobiDB-lite"/>
    </source>
</evidence>
<accession>A0AAJ1SGC7</accession>
<gene>
    <name evidence="2" type="ORF">QXL92_33665</name>
</gene>
<proteinExistence type="predicted"/>
<reference evidence="2" key="1">
    <citation type="submission" date="2023-06" db="EMBL/GenBank/DDBJ databases">
        <title>Identification of two novel mycobacterium reveal diversities and complexities of Mycobacterium gordonae clade.</title>
        <authorList>
            <person name="Matsumoto Y."/>
            <person name="Nakamura S."/>
            <person name="Motooka D."/>
            <person name="Fukushima K."/>
        </authorList>
    </citation>
    <scope>NUCLEOTIDE SEQUENCE</scope>
    <source>
        <strain evidence="2">TY812</strain>
    </source>
</reference>
<sequence length="1040" mass="113268">MTEATASGTEGGRSSAGGSRLAGGSSFQNEVFAWWATLSVAEKVVDWSGEGTTVARVGSETGLEIDDVGAILGNGGFVLVQAKSGIRSLTSRSPEVRKAIDQIVSVYRNGLPTVDPRPIDPSRDRLEFATDHTSSGTFEALSTVCDRLTSYPREFPLEDAAVNSSERSALKTIVDVIRASWESAAGTNPADEQLRALLRVIAVRRYDFADSGVHRTQAEEMLRAKSAVSDAFELLCSAGLRCAATRSWLTRRELRRIVGLSHESGADKQRCDDLAQDLHRRTRARRDVRLQAFGLDEMDLAPYFDRGGIVNVPDNGVLILLGDFGSGKSETAETWHRYGIDQLVARDEAPFPVWLSARELDGQSLEGAVDQQLPGHRWRQGRGASIVIDGVDEIDPVSAQALLNAACTLTKTYAKVQILLTARPGILATTGIEESMTVLLSEDAALELVELAGGRSRHTWQWSADMRATVRRPFFALAAGVMLRKEEVPKGEADLIRSLVGDALANAAERSAISSAETWSVLKRLAIALTRTGTDRLSFRDQQIAISSRLTARSHDRSIVFSLPIFQHWFAAQAIVENDISASEVVADAPSFNRWRWAAAVAALSAQGEAVDDLLEIWVTENPGAASWVINEAFSGHRSWRTREDERLDPRSSGARLLRALRTWTDALGPLAPGVLPKQVVEGPVELGVSVSGHWIDIAYSTTHPADDRVTASPQGLHHLAGSAVPGWHGWYSGRAPQGNAWPWTWVRMRIASATGRKLAEDPYLGAPDGVWVQERRYDLARRLLGHGLLLRNALAADEVRAGAVKVFDAIGRRHDGGIRLGGAATYSAAELDDLISWIDATAPAQLQQHLPEGDVAGPTGGFIWSFYSPQRLSEFEAEVYERACQAYDEAVAHVFDRLAWSMPSTAFAPFGVLLEVRYNDETVLGNIPTMTVMRVPMALLSDLAADVAEPVWSTSRRAVITSTRHDTATDWNRHSATLESIRLWLADNNSYEPIAGLGWTNTGADDVGEPRPASSLAAEWLWNDLTSIGLAEGVPPELK</sequence>
<dbReference type="EMBL" id="JAUFSA010000007">
    <property type="protein sequence ID" value="MDP7739677.1"/>
    <property type="molecule type" value="Genomic_DNA"/>
</dbReference>
<feature type="region of interest" description="Disordered" evidence="1">
    <location>
        <begin position="1"/>
        <end position="21"/>
    </location>
</feature>
<dbReference type="Proteomes" id="UP001229081">
    <property type="component" value="Unassembled WGS sequence"/>
</dbReference>
<dbReference type="RefSeq" id="WP_306256107.1">
    <property type="nucleotide sequence ID" value="NZ_JAUFSA010000007.1"/>
</dbReference>
<dbReference type="SUPFAM" id="SSF52540">
    <property type="entry name" value="P-loop containing nucleoside triphosphate hydrolases"/>
    <property type="match status" value="1"/>
</dbReference>
<protein>
    <submittedName>
        <fullName evidence="2">Uncharacterized protein</fullName>
    </submittedName>
</protein>
<name>A0AAJ1SGC7_9MYCO</name>
<dbReference type="Gene3D" id="3.40.50.300">
    <property type="entry name" value="P-loop containing nucleotide triphosphate hydrolases"/>
    <property type="match status" value="1"/>
</dbReference>
<organism evidence="2 3">
    <name type="scientific">Mycobacterium paragordonae</name>
    <dbReference type="NCBI Taxonomy" id="1389713"/>
    <lineage>
        <taxon>Bacteria</taxon>
        <taxon>Bacillati</taxon>
        <taxon>Actinomycetota</taxon>
        <taxon>Actinomycetes</taxon>
        <taxon>Mycobacteriales</taxon>
        <taxon>Mycobacteriaceae</taxon>
        <taxon>Mycobacterium</taxon>
    </lineage>
</organism>
<comment type="caution">
    <text evidence="2">The sequence shown here is derived from an EMBL/GenBank/DDBJ whole genome shotgun (WGS) entry which is preliminary data.</text>
</comment>